<evidence type="ECO:0000313" key="2">
    <source>
        <dbReference type="EnsemblPlants" id="AUR62016627-RA:cds"/>
    </source>
</evidence>
<dbReference type="PANTHER" id="PTHR33095:SF81">
    <property type="entry name" value="OS07G0619500 PROTEIN"/>
    <property type="match status" value="1"/>
</dbReference>
<dbReference type="OMA" id="HLPGYCY"/>
<feature type="compositionally biased region" description="Polar residues" evidence="1">
    <location>
        <begin position="222"/>
        <end position="244"/>
    </location>
</feature>
<accession>A0A803LNU8</accession>
<dbReference type="PANTHER" id="PTHR33095">
    <property type="entry name" value="OS07G0619500 PROTEIN"/>
    <property type="match status" value="1"/>
</dbReference>
<dbReference type="Gramene" id="AUR62016627-RA">
    <property type="protein sequence ID" value="AUR62016627-RA:cds"/>
    <property type="gene ID" value="AUR62016627"/>
</dbReference>
<feature type="region of interest" description="Disordered" evidence="1">
    <location>
        <begin position="148"/>
        <end position="244"/>
    </location>
</feature>
<evidence type="ECO:0000313" key="3">
    <source>
        <dbReference type="Proteomes" id="UP000596660"/>
    </source>
</evidence>
<protein>
    <submittedName>
        <fullName evidence="2">Uncharacterized protein</fullName>
    </submittedName>
</protein>
<evidence type="ECO:0000256" key="1">
    <source>
        <dbReference type="SAM" id="MobiDB-lite"/>
    </source>
</evidence>
<keyword evidence="3" id="KW-1185">Reference proteome</keyword>
<dbReference type="Pfam" id="PF07816">
    <property type="entry name" value="DUF1645"/>
    <property type="match status" value="2"/>
</dbReference>
<proteinExistence type="predicted"/>
<dbReference type="AlphaFoldDB" id="A0A803LNU8"/>
<reference evidence="2" key="1">
    <citation type="journal article" date="2017" name="Nature">
        <title>The genome of Chenopodium quinoa.</title>
        <authorList>
            <person name="Jarvis D.E."/>
            <person name="Ho Y.S."/>
            <person name="Lightfoot D.J."/>
            <person name="Schmoeckel S.M."/>
            <person name="Li B."/>
            <person name="Borm T.J.A."/>
            <person name="Ohyanagi H."/>
            <person name="Mineta K."/>
            <person name="Michell C.T."/>
            <person name="Saber N."/>
            <person name="Kharbatia N.M."/>
            <person name="Rupper R.R."/>
            <person name="Sharp A.R."/>
            <person name="Dally N."/>
            <person name="Boughton B.A."/>
            <person name="Woo Y.H."/>
            <person name="Gao G."/>
            <person name="Schijlen E.G.W.M."/>
            <person name="Guo X."/>
            <person name="Momin A.A."/>
            <person name="Negrao S."/>
            <person name="Al-Babili S."/>
            <person name="Gehring C."/>
            <person name="Roessner U."/>
            <person name="Jung C."/>
            <person name="Murphy K."/>
            <person name="Arold S.T."/>
            <person name="Gojobori T."/>
            <person name="van der Linden C.G."/>
            <person name="van Loo E.N."/>
            <person name="Jellen E.N."/>
            <person name="Maughan P.J."/>
            <person name="Tester M."/>
        </authorList>
    </citation>
    <scope>NUCLEOTIDE SEQUENCE [LARGE SCALE GENOMIC DNA]</scope>
    <source>
        <strain evidence="2">cv. PI 614886</strain>
    </source>
</reference>
<dbReference type="EnsemblPlants" id="AUR62016627-RA">
    <property type="protein sequence ID" value="AUR62016627-RA:cds"/>
    <property type="gene ID" value="AUR62016627"/>
</dbReference>
<name>A0A803LNU8_CHEQI</name>
<reference evidence="2" key="2">
    <citation type="submission" date="2021-03" db="UniProtKB">
        <authorList>
            <consortium name="EnsemblPlants"/>
        </authorList>
    </citation>
    <scope>IDENTIFICATION</scope>
</reference>
<organism evidence="2 3">
    <name type="scientific">Chenopodium quinoa</name>
    <name type="common">Quinoa</name>
    <dbReference type="NCBI Taxonomy" id="63459"/>
    <lineage>
        <taxon>Eukaryota</taxon>
        <taxon>Viridiplantae</taxon>
        <taxon>Streptophyta</taxon>
        <taxon>Embryophyta</taxon>
        <taxon>Tracheophyta</taxon>
        <taxon>Spermatophyta</taxon>
        <taxon>Magnoliopsida</taxon>
        <taxon>eudicotyledons</taxon>
        <taxon>Gunneridae</taxon>
        <taxon>Pentapetalae</taxon>
        <taxon>Caryophyllales</taxon>
        <taxon>Chenopodiaceae</taxon>
        <taxon>Chenopodioideae</taxon>
        <taxon>Atripliceae</taxon>
        <taxon>Chenopodium</taxon>
    </lineage>
</organism>
<dbReference type="InterPro" id="IPR012442">
    <property type="entry name" value="DUF1645_plant"/>
</dbReference>
<sequence>MEMRVLTAENNLPAAVDHMNSNCSTPYMSAASSPRRPRPQLDFFFYSAPTSPRSYNHQSMFSDVYDDYSAEDIALLKHDHSAAVPFDWELKPGVAKSTGVSYSKEDNQQHEQVMEHEKEEFEFDFSGQLDMMVRPSLSSADELFDGGKIRPLKLKPPPSLQISNDSKISSENHSPRSPKSAMSKFKDALNVSPKHRRKGSDEDPFEAAIRSNRGRGRGRVKSITTANTNMNKRGSNSSRKGISRSLSPLRVSEFALLHEQQLQEHQYSNENSNSNRFLGRGTNTSSKKWRLKDLFLFRSASEGHYKDTQSFSKRWSRRGQAASAHEMHYTTNKAVSEEMKKKTSLPYKHGLLACLGFSPILPQFSYTFPSSSSTTLS</sequence>
<dbReference type="Proteomes" id="UP000596660">
    <property type="component" value="Unplaced"/>
</dbReference>